<reference evidence="4 5" key="1">
    <citation type="submission" date="2016-11" db="EMBL/GenBank/DDBJ databases">
        <title>Draft Genome Assembly of Colletotrichum chlorophyti a pathogen of herbaceous plants.</title>
        <authorList>
            <person name="Gan P."/>
            <person name="Narusaka M."/>
            <person name="Tsushima A."/>
            <person name="Narusaka Y."/>
            <person name="Takano Y."/>
            <person name="Shirasu K."/>
        </authorList>
    </citation>
    <scope>NUCLEOTIDE SEQUENCE [LARGE SCALE GENOMIC DNA]</scope>
    <source>
        <strain evidence="4 5">NTL11</strain>
    </source>
</reference>
<feature type="repeat" description="WD" evidence="3">
    <location>
        <begin position="418"/>
        <end position="459"/>
    </location>
</feature>
<accession>A0A1Q8RQ13</accession>
<sequence>MEGAYVDNLRLECQRLHSTIISTGELLRQLVAAHAECQDRLSPLQEELFRVPTVVDTLFEEARNCESERQLFLEVQQVPQVCNKNVNDISEVLSEALQAVPGSEVQNAAVDRAAALALVLETSRRTLGLANEAFKLAKRSRWAAQAGESPPYTNDWMLEEISFIRRSLNEQSSSQQASAVQDDVRHGAHASQSSKRLGFLDFLTTFIGEHSGTTVPASDMAGLAISARNAPRAQLPAPNAEAERFAAVPDLLPPVPSSVTVRHVGKVVMNLEKEPVEIKFTSAANPTSFAVTNFYKDIGLFDASTGQRKRTIKAKGVHMVFSPAQEVVAVLTEHIPEEALRSPRPIPTTHDMVHFEKPALYVVDFSNPSGPDPLRFMLQWHGIRPFSFSPDGQLLAIKGVRNRVEIINSARGSGYGVVRNHSDEVTHAEFTPDGDKLVTMSRDGTLRVTHVKSLRSIAKLEVDNWRNPLQLAVSPIGVIASIWGRTVTIWDYDTGELNSYDLDTARGSEGFPLAISPDLRWLACRSDDGADVADLATGKVIYSARLESGFATSAAFSANGQYLVVGRCTNGHHGRTDSGILNVWEIQT</sequence>
<dbReference type="PANTHER" id="PTHR19848">
    <property type="entry name" value="WD40 REPEAT PROTEIN"/>
    <property type="match status" value="1"/>
</dbReference>
<dbReference type="OrthoDB" id="2013972at2759"/>
<dbReference type="PANTHER" id="PTHR19848:SF8">
    <property type="entry name" value="F-BOX AND WD REPEAT DOMAIN CONTAINING 7"/>
    <property type="match status" value="1"/>
</dbReference>
<comment type="caution">
    <text evidence="4">The sequence shown here is derived from an EMBL/GenBank/DDBJ whole genome shotgun (WGS) entry which is preliminary data.</text>
</comment>
<dbReference type="SUPFAM" id="SSF50969">
    <property type="entry name" value="YVTN repeat-like/Quinoprotein amine dehydrogenase"/>
    <property type="match status" value="1"/>
</dbReference>
<dbReference type="PROSITE" id="PS50294">
    <property type="entry name" value="WD_REPEATS_REGION"/>
    <property type="match status" value="1"/>
</dbReference>
<proteinExistence type="predicted"/>
<protein>
    <submittedName>
        <fullName evidence="4">Putative WD repeat-containing protein</fullName>
    </submittedName>
</protein>
<dbReference type="InterPro" id="IPR015943">
    <property type="entry name" value="WD40/YVTN_repeat-like_dom_sf"/>
</dbReference>
<dbReference type="Gene3D" id="2.130.10.10">
    <property type="entry name" value="YVTN repeat-like/Quinoprotein amine dehydrogenase"/>
    <property type="match status" value="2"/>
</dbReference>
<keyword evidence="1 3" id="KW-0853">WD repeat</keyword>
<dbReference type="Proteomes" id="UP000186583">
    <property type="component" value="Unassembled WGS sequence"/>
</dbReference>
<dbReference type="SMART" id="SM00320">
    <property type="entry name" value="WD40"/>
    <property type="match status" value="2"/>
</dbReference>
<evidence type="ECO:0000256" key="1">
    <source>
        <dbReference type="ARBA" id="ARBA00022574"/>
    </source>
</evidence>
<name>A0A1Q8RQ13_9PEZI</name>
<dbReference type="STRING" id="708187.A0A1Q8RQ13"/>
<gene>
    <name evidence="4" type="ORF">CCHL11_06442</name>
</gene>
<evidence type="ECO:0000256" key="2">
    <source>
        <dbReference type="ARBA" id="ARBA00022737"/>
    </source>
</evidence>
<keyword evidence="2" id="KW-0677">Repeat</keyword>
<dbReference type="PROSITE" id="PS50082">
    <property type="entry name" value="WD_REPEATS_2"/>
    <property type="match status" value="1"/>
</dbReference>
<evidence type="ECO:0000256" key="3">
    <source>
        <dbReference type="PROSITE-ProRule" id="PRU00221"/>
    </source>
</evidence>
<dbReference type="InterPro" id="IPR011044">
    <property type="entry name" value="Quino_amine_DH_bsu"/>
</dbReference>
<keyword evidence="5" id="KW-1185">Reference proteome</keyword>
<evidence type="ECO:0000313" key="5">
    <source>
        <dbReference type="Proteomes" id="UP000186583"/>
    </source>
</evidence>
<dbReference type="EMBL" id="MPGH01000130">
    <property type="protein sequence ID" value="OLN86430.1"/>
    <property type="molecule type" value="Genomic_DNA"/>
</dbReference>
<dbReference type="AlphaFoldDB" id="A0A1Q8RQ13"/>
<dbReference type="InterPro" id="IPR001680">
    <property type="entry name" value="WD40_rpt"/>
</dbReference>
<organism evidence="4 5">
    <name type="scientific">Colletotrichum chlorophyti</name>
    <dbReference type="NCBI Taxonomy" id="708187"/>
    <lineage>
        <taxon>Eukaryota</taxon>
        <taxon>Fungi</taxon>
        <taxon>Dikarya</taxon>
        <taxon>Ascomycota</taxon>
        <taxon>Pezizomycotina</taxon>
        <taxon>Sordariomycetes</taxon>
        <taxon>Hypocreomycetidae</taxon>
        <taxon>Glomerellales</taxon>
        <taxon>Glomerellaceae</taxon>
        <taxon>Colletotrichum</taxon>
    </lineage>
</organism>
<evidence type="ECO:0000313" key="4">
    <source>
        <dbReference type="EMBL" id="OLN86430.1"/>
    </source>
</evidence>